<gene>
    <name evidence="2" type="ORF">AB1Y20_020174</name>
</gene>
<proteinExistence type="predicted"/>
<reference evidence="2 3" key="1">
    <citation type="journal article" date="2024" name="Science">
        <title>Giant polyketide synthase enzymes in the biosynthesis of giant marine polyether toxins.</title>
        <authorList>
            <person name="Fallon T.R."/>
            <person name="Shende V.V."/>
            <person name="Wierzbicki I.H."/>
            <person name="Pendleton A.L."/>
            <person name="Watervoot N.F."/>
            <person name="Auber R.P."/>
            <person name="Gonzalez D.J."/>
            <person name="Wisecaver J.H."/>
            <person name="Moore B.S."/>
        </authorList>
    </citation>
    <scope>NUCLEOTIDE SEQUENCE [LARGE SCALE GENOMIC DNA]</scope>
    <source>
        <strain evidence="2 3">12B1</strain>
    </source>
</reference>
<evidence type="ECO:0000313" key="2">
    <source>
        <dbReference type="EMBL" id="KAL1525313.1"/>
    </source>
</evidence>
<keyword evidence="3" id="KW-1185">Reference proteome</keyword>
<evidence type="ECO:0000256" key="1">
    <source>
        <dbReference type="SAM" id="Coils"/>
    </source>
</evidence>
<evidence type="ECO:0000313" key="3">
    <source>
        <dbReference type="Proteomes" id="UP001515480"/>
    </source>
</evidence>
<name>A0AB34JWC0_PRYPA</name>
<feature type="coiled-coil region" evidence="1">
    <location>
        <begin position="5"/>
        <end position="39"/>
    </location>
</feature>
<protein>
    <submittedName>
        <fullName evidence="2">Uncharacterized protein</fullName>
    </submittedName>
</protein>
<comment type="caution">
    <text evidence="2">The sequence shown here is derived from an EMBL/GenBank/DDBJ whole genome shotgun (WGS) entry which is preliminary data.</text>
</comment>
<keyword evidence="1" id="KW-0175">Coiled coil</keyword>
<organism evidence="2 3">
    <name type="scientific">Prymnesium parvum</name>
    <name type="common">Toxic golden alga</name>
    <dbReference type="NCBI Taxonomy" id="97485"/>
    <lineage>
        <taxon>Eukaryota</taxon>
        <taxon>Haptista</taxon>
        <taxon>Haptophyta</taxon>
        <taxon>Prymnesiophyceae</taxon>
        <taxon>Prymnesiales</taxon>
        <taxon>Prymnesiaceae</taxon>
        <taxon>Prymnesium</taxon>
    </lineage>
</organism>
<dbReference type="EMBL" id="JBGBPQ010000004">
    <property type="protein sequence ID" value="KAL1525313.1"/>
    <property type="molecule type" value="Genomic_DNA"/>
</dbReference>
<dbReference type="AlphaFoldDB" id="A0AB34JWC0"/>
<accession>A0AB34JWC0</accession>
<dbReference type="Proteomes" id="UP001515480">
    <property type="component" value="Unassembled WGS sequence"/>
</dbReference>
<sequence length="73" mass="7914">MGAALDEAKTQLQGLQTKNGDLEARAKRLEEESELAAALKGLRLGDLQSDAIRLGDVATAIQSLIPRLEERKK</sequence>